<gene>
    <name evidence="2" type="ORF">ADUPG1_005267</name>
</gene>
<evidence type="ECO:0000313" key="2">
    <source>
        <dbReference type="EMBL" id="GKT29479.1"/>
    </source>
</evidence>
<dbReference type="InterPro" id="IPR021812">
    <property type="entry name" value="DUF3391"/>
</dbReference>
<dbReference type="Pfam" id="PF11871">
    <property type="entry name" value="DUF3391"/>
    <property type="match status" value="1"/>
</dbReference>
<sequence>MTRLKNGEHMVDVDRLRPGVHIKLVGVPWYRHPFLTSSFRIKDFETIETLHSLGVEKVIVIPDKSLVTPLKATTKKSVPRPVSSQLASAPDALFKEKKARMERLKEKKESVVRAEKKYTLSVRQVEDLMS</sequence>
<feature type="domain" description="DUF3391" evidence="1">
    <location>
        <begin position="11"/>
        <end position="130"/>
    </location>
</feature>
<organism evidence="2 3">
    <name type="scientific">Aduncisulcus paluster</name>
    <dbReference type="NCBI Taxonomy" id="2918883"/>
    <lineage>
        <taxon>Eukaryota</taxon>
        <taxon>Metamonada</taxon>
        <taxon>Carpediemonas-like organisms</taxon>
        <taxon>Aduncisulcus</taxon>
    </lineage>
</organism>
<feature type="non-terminal residue" evidence="2">
    <location>
        <position position="130"/>
    </location>
</feature>
<protein>
    <submittedName>
        <fullName evidence="2">DUF3391 domain-containing protein</fullName>
    </submittedName>
</protein>
<keyword evidence="3" id="KW-1185">Reference proteome</keyword>
<name>A0ABQ5KDE7_9EUKA</name>
<dbReference type="EMBL" id="BQXS01008350">
    <property type="protein sequence ID" value="GKT29479.1"/>
    <property type="molecule type" value="Genomic_DNA"/>
</dbReference>
<evidence type="ECO:0000313" key="3">
    <source>
        <dbReference type="Proteomes" id="UP001057375"/>
    </source>
</evidence>
<comment type="caution">
    <text evidence="2">The sequence shown here is derived from an EMBL/GenBank/DDBJ whole genome shotgun (WGS) entry which is preliminary data.</text>
</comment>
<proteinExistence type="predicted"/>
<accession>A0ABQ5KDE7</accession>
<reference evidence="2" key="1">
    <citation type="submission" date="2022-03" db="EMBL/GenBank/DDBJ databases">
        <title>Draft genome sequence of Aduncisulcus paluster, a free-living microaerophilic Fornicata.</title>
        <authorList>
            <person name="Yuyama I."/>
            <person name="Kume K."/>
            <person name="Tamura T."/>
            <person name="Inagaki Y."/>
            <person name="Hashimoto T."/>
        </authorList>
    </citation>
    <scope>NUCLEOTIDE SEQUENCE</scope>
    <source>
        <strain evidence="2">NY0171</strain>
    </source>
</reference>
<dbReference type="Proteomes" id="UP001057375">
    <property type="component" value="Unassembled WGS sequence"/>
</dbReference>
<evidence type="ECO:0000259" key="1">
    <source>
        <dbReference type="Pfam" id="PF11871"/>
    </source>
</evidence>